<sequence length="61" mass="6493">MPGFRPAEVAKIDLTLRGSPDGFDNTVFAWSRSFLLETQGTSLSVKAISPIDVSVLDPGKG</sequence>
<dbReference type="AlphaFoldDB" id="A0A8J3H7M4"/>
<evidence type="ECO:0000313" key="2">
    <source>
        <dbReference type="Proteomes" id="UP000611500"/>
    </source>
</evidence>
<gene>
    <name evidence="1" type="ORF">GCM10010961_21420</name>
</gene>
<evidence type="ECO:0000313" key="1">
    <source>
        <dbReference type="EMBL" id="GHG90649.1"/>
    </source>
</evidence>
<keyword evidence="2" id="KW-1185">Reference proteome</keyword>
<accession>A0A8J3H7M4</accession>
<proteinExistence type="predicted"/>
<reference evidence="1" key="2">
    <citation type="submission" date="2020-09" db="EMBL/GenBank/DDBJ databases">
        <authorList>
            <person name="Sun Q."/>
            <person name="Zhou Y."/>
        </authorList>
    </citation>
    <scope>NUCLEOTIDE SEQUENCE</scope>
    <source>
        <strain evidence="1">CGMCC 1.7081</strain>
    </source>
</reference>
<dbReference type="Proteomes" id="UP000611500">
    <property type="component" value="Unassembled WGS sequence"/>
</dbReference>
<dbReference type="EMBL" id="BNAP01000007">
    <property type="protein sequence ID" value="GHG90649.1"/>
    <property type="molecule type" value="Genomic_DNA"/>
</dbReference>
<organism evidence="1 2">
    <name type="scientific">Pseudodonghicola xiamenensis</name>
    <dbReference type="NCBI Taxonomy" id="337702"/>
    <lineage>
        <taxon>Bacteria</taxon>
        <taxon>Pseudomonadati</taxon>
        <taxon>Pseudomonadota</taxon>
        <taxon>Alphaproteobacteria</taxon>
        <taxon>Rhodobacterales</taxon>
        <taxon>Paracoccaceae</taxon>
        <taxon>Pseudodonghicola</taxon>
    </lineage>
</organism>
<comment type="caution">
    <text evidence="1">The sequence shown here is derived from an EMBL/GenBank/DDBJ whole genome shotgun (WGS) entry which is preliminary data.</text>
</comment>
<protein>
    <submittedName>
        <fullName evidence="1">Uncharacterized protein</fullName>
    </submittedName>
</protein>
<reference evidence="1" key="1">
    <citation type="journal article" date="2014" name="Int. J. Syst. Evol. Microbiol.">
        <title>Complete genome sequence of Corynebacterium casei LMG S-19264T (=DSM 44701T), isolated from a smear-ripened cheese.</title>
        <authorList>
            <consortium name="US DOE Joint Genome Institute (JGI-PGF)"/>
            <person name="Walter F."/>
            <person name="Albersmeier A."/>
            <person name="Kalinowski J."/>
            <person name="Ruckert C."/>
        </authorList>
    </citation>
    <scope>NUCLEOTIDE SEQUENCE</scope>
    <source>
        <strain evidence="1">CGMCC 1.7081</strain>
    </source>
</reference>
<name>A0A8J3H7M4_9RHOB</name>